<dbReference type="Proteomes" id="UP001165085">
    <property type="component" value="Unassembled WGS sequence"/>
</dbReference>
<dbReference type="EMBL" id="BRXY01000146">
    <property type="protein sequence ID" value="GMH71180.1"/>
    <property type="molecule type" value="Genomic_DNA"/>
</dbReference>
<feature type="region of interest" description="Disordered" evidence="1">
    <location>
        <begin position="44"/>
        <end position="73"/>
    </location>
</feature>
<protein>
    <submittedName>
        <fullName evidence="3">Uncharacterized protein</fullName>
    </submittedName>
</protein>
<feature type="region of interest" description="Disordered" evidence="1">
    <location>
        <begin position="1"/>
        <end position="21"/>
    </location>
</feature>
<organism evidence="3 4">
    <name type="scientific">Triparma strigata</name>
    <dbReference type="NCBI Taxonomy" id="1606541"/>
    <lineage>
        <taxon>Eukaryota</taxon>
        <taxon>Sar</taxon>
        <taxon>Stramenopiles</taxon>
        <taxon>Ochrophyta</taxon>
        <taxon>Bolidophyceae</taxon>
        <taxon>Parmales</taxon>
        <taxon>Triparmaceae</taxon>
        <taxon>Triparma</taxon>
    </lineage>
</organism>
<evidence type="ECO:0000256" key="2">
    <source>
        <dbReference type="SAM" id="Phobius"/>
    </source>
</evidence>
<proteinExistence type="predicted"/>
<dbReference type="AlphaFoldDB" id="A0A9W7EAP1"/>
<comment type="caution">
    <text evidence="3">The sequence shown here is derived from an EMBL/GenBank/DDBJ whole genome shotgun (WGS) entry which is preliminary data.</text>
</comment>
<evidence type="ECO:0000256" key="1">
    <source>
        <dbReference type="SAM" id="MobiDB-lite"/>
    </source>
</evidence>
<keyword evidence="2" id="KW-0472">Membrane</keyword>
<evidence type="ECO:0000313" key="3">
    <source>
        <dbReference type="EMBL" id="GMH71180.1"/>
    </source>
</evidence>
<keyword evidence="4" id="KW-1185">Reference proteome</keyword>
<reference evidence="4" key="1">
    <citation type="journal article" date="2023" name="Commun. Biol.">
        <title>Genome analysis of Parmales, the sister group of diatoms, reveals the evolutionary specialization of diatoms from phago-mixotrophs to photoautotrophs.</title>
        <authorList>
            <person name="Ban H."/>
            <person name="Sato S."/>
            <person name="Yoshikawa S."/>
            <person name="Yamada K."/>
            <person name="Nakamura Y."/>
            <person name="Ichinomiya M."/>
            <person name="Sato N."/>
            <person name="Blanc-Mathieu R."/>
            <person name="Endo H."/>
            <person name="Kuwata A."/>
            <person name="Ogata H."/>
        </authorList>
    </citation>
    <scope>NUCLEOTIDE SEQUENCE [LARGE SCALE GENOMIC DNA]</scope>
    <source>
        <strain evidence="4">NIES 3701</strain>
    </source>
</reference>
<keyword evidence="2" id="KW-1133">Transmembrane helix</keyword>
<evidence type="ECO:0000313" key="4">
    <source>
        <dbReference type="Proteomes" id="UP001165085"/>
    </source>
</evidence>
<keyword evidence="2" id="KW-0812">Transmembrane</keyword>
<name>A0A9W7EAP1_9STRA</name>
<gene>
    <name evidence="3" type="ORF">TrST_g10472</name>
</gene>
<accession>A0A9W7EAP1</accession>
<feature type="transmembrane region" description="Helical" evidence="2">
    <location>
        <begin position="212"/>
        <end position="234"/>
    </location>
</feature>
<sequence length="237" mass="25303">MSNQAESVTEGELPPLWPKLKGSGKELLKHYAFLIARELIQRSESEAGQDGDMQGKHADGDGGDGTEAKLPLAPPPVEIQVGEDENKAPISVPAPTQGEDEAKARLARRKVSMIGSCNPAQQQAFIDTLDVTELMKEGLGNATKEQCLEAGQQLVAVIRNSGGDVVGDVKGWVAKSFPTGNMSQKEKDNLAEIFGVVGKELRTASKMARIGVALKIMLTLVLGYADVVTDFLVAKSY</sequence>